<proteinExistence type="predicted"/>
<dbReference type="Proteomes" id="UP000245488">
    <property type="component" value="Unassembled WGS sequence"/>
</dbReference>
<reference evidence="1 2" key="1">
    <citation type="submission" date="2017-09" db="EMBL/GenBank/DDBJ databases">
        <title>High-quality draft genome sequence of Butyrivibrio fibrisolvens INBov1, isolated from cow rumen.</title>
        <authorList>
            <person name="Rodriguez Hernaez J."/>
            <person name="Rivarola M."/>
            <person name="Paniego N."/>
            <person name="Cravero S."/>
            <person name="Ceron Cucchi M."/>
            <person name="Martinez M.C."/>
        </authorList>
    </citation>
    <scope>NUCLEOTIDE SEQUENCE [LARGE SCALE GENOMIC DNA]</scope>
    <source>
        <strain evidence="1 2">INBov1</strain>
    </source>
</reference>
<evidence type="ECO:0000313" key="1">
    <source>
        <dbReference type="EMBL" id="PWT25763.1"/>
    </source>
</evidence>
<dbReference type="RefSeq" id="WP_110074557.1">
    <property type="nucleotide sequence ID" value="NZ_NXNG01000004.1"/>
</dbReference>
<dbReference type="EMBL" id="NXNG01000004">
    <property type="protein sequence ID" value="PWT25763.1"/>
    <property type="molecule type" value="Genomic_DNA"/>
</dbReference>
<keyword evidence="2" id="KW-1185">Reference proteome</keyword>
<name>A0A317FZI9_BUTFI</name>
<sequence length="89" mass="10351">MYAKAIELRQDYIQNGTHYNVFTNNCNQNVQMILAAGGKQFATEEFDWIDTMPNWVYLNMIDKIRKGEYSGYLYGNLSDLGIAYMECTE</sequence>
<gene>
    <name evidence="1" type="ORF">CPT75_01340</name>
</gene>
<comment type="caution">
    <text evidence="1">The sequence shown here is derived from an EMBL/GenBank/DDBJ whole genome shotgun (WGS) entry which is preliminary data.</text>
</comment>
<protein>
    <submittedName>
        <fullName evidence="1">Uncharacterized protein</fullName>
    </submittedName>
</protein>
<dbReference type="AlphaFoldDB" id="A0A317FZI9"/>
<evidence type="ECO:0000313" key="2">
    <source>
        <dbReference type="Proteomes" id="UP000245488"/>
    </source>
</evidence>
<organism evidence="1 2">
    <name type="scientific">Butyrivibrio fibrisolvens</name>
    <dbReference type="NCBI Taxonomy" id="831"/>
    <lineage>
        <taxon>Bacteria</taxon>
        <taxon>Bacillati</taxon>
        <taxon>Bacillota</taxon>
        <taxon>Clostridia</taxon>
        <taxon>Lachnospirales</taxon>
        <taxon>Lachnospiraceae</taxon>
        <taxon>Butyrivibrio</taxon>
    </lineage>
</organism>
<accession>A0A317FZI9</accession>